<dbReference type="Pfam" id="PF18016">
    <property type="entry name" value="SAM_3"/>
    <property type="match status" value="1"/>
</dbReference>
<dbReference type="SUPFAM" id="SSF47769">
    <property type="entry name" value="SAM/Pointed domain"/>
    <property type="match status" value="1"/>
</dbReference>
<evidence type="ECO:0000256" key="1">
    <source>
        <dbReference type="ARBA" id="ARBA00004123"/>
    </source>
</evidence>
<evidence type="ECO:0000256" key="4">
    <source>
        <dbReference type="ARBA" id="ARBA00023125"/>
    </source>
</evidence>
<evidence type="ECO:0000256" key="7">
    <source>
        <dbReference type="PROSITE-ProRule" id="PRU01313"/>
    </source>
</evidence>
<keyword evidence="5" id="KW-0804">Transcription</keyword>
<feature type="domain" description="Grh/CP2 DB" evidence="9">
    <location>
        <begin position="335"/>
        <end position="578"/>
    </location>
</feature>
<dbReference type="InterPro" id="IPR040167">
    <property type="entry name" value="TF_CP2-like"/>
</dbReference>
<dbReference type="FunFam" id="1.10.150.50:FF:000086">
    <property type="entry name" value="Alpha-globin transcription factor CP2"/>
    <property type="match status" value="1"/>
</dbReference>
<feature type="region of interest" description="Disordered" evidence="8">
    <location>
        <begin position="58"/>
        <end position="113"/>
    </location>
</feature>
<dbReference type="InterPro" id="IPR013761">
    <property type="entry name" value="SAM/pointed_sf"/>
</dbReference>
<dbReference type="AlphaFoldDB" id="A0A4Y7LPB1"/>
<comment type="subcellular location">
    <subcellularLocation>
        <location evidence="1 7">Nucleus</location>
    </subcellularLocation>
</comment>
<evidence type="ECO:0000256" key="2">
    <source>
        <dbReference type="ARBA" id="ARBA00010852"/>
    </source>
</evidence>
<evidence type="ECO:0000256" key="5">
    <source>
        <dbReference type="ARBA" id="ARBA00023163"/>
    </source>
</evidence>
<dbReference type="EMBL" id="LR000345">
    <property type="protein sequence ID" value="SVE69964.1"/>
    <property type="molecule type" value="mRNA"/>
</dbReference>
<feature type="region of interest" description="Disordered" evidence="8">
    <location>
        <begin position="574"/>
        <end position="640"/>
    </location>
</feature>
<comment type="similarity">
    <text evidence="2">Belongs to the grh/CP2 family. CP2 subfamily.</text>
</comment>
<feature type="compositionally biased region" description="Low complexity" evidence="8">
    <location>
        <begin position="71"/>
        <end position="81"/>
    </location>
</feature>
<gene>
    <name evidence="10" type="primary">EOG090X0AJ3</name>
</gene>
<dbReference type="Pfam" id="PF04516">
    <property type="entry name" value="CP2"/>
    <property type="match status" value="1"/>
</dbReference>
<name>A0A4Y7LPB1_9CRUS</name>
<organism evidence="10">
    <name type="scientific">Eubosmina coregoni</name>
    <dbReference type="NCBI Taxonomy" id="186181"/>
    <lineage>
        <taxon>Eukaryota</taxon>
        <taxon>Metazoa</taxon>
        <taxon>Ecdysozoa</taxon>
        <taxon>Arthropoda</taxon>
        <taxon>Crustacea</taxon>
        <taxon>Branchiopoda</taxon>
        <taxon>Diplostraca</taxon>
        <taxon>Cladocera</taxon>
        <taxon>Anomopoda</taxon>
        <taxon>Bosminidae</taxon>
        <taxon>Eubosmina</taxon>
    </lineage>
</organism>
<keyword evidence="6 7" id="KW-0539">Nucleus</keyword>
<feature type="compositionally biased region" description="Basic residues" evidence="8">
    <location>
        <begin position="97"/>
        <end position="106"/>
    </location>
</feature>
<dbReference type="CDD" id="cd09537">
    <property type="entry name" value="SAM_CP2-like"/>
    <property type="match status" value="1"/>
</dbReference>
<dbReference type="InterPro" id="IPR007604">
    <property type="entry name" value="CP2"/>
</dbReference>
<feature type="region of interest" description="Disordered" evidence="8">
    <location>
        <begin position="185"/>
        <end position="231"/>
    </location>
</feature>
<keyword evidence="4 7" id="KW-0238">DNA-binding</keyword>
<dbReference type="Pfam" id="PF25416">
    <property type="entry name" value="GRHL1_C"/>
    <property type="match status" value="1"/>
</dbReference>
<evidence type="ECO:0000259" key="9">
    <source>
        <dbReference type="PROSITE" id="PS51968"/>
    </source>
</evidence>
<accession>A0A4Y7LPB1</accession>
<feature type="region of interest" description="Disordered" evidence="8">
    <location>
        <begin position="248"/>
        <end position="297"/>
    </location>
</feature>
<keyword evidence="3" id="KW-0805">Transcription regulation</keyword>
<feature type="compositionally biased region" description="Low complexity" evidence="8">
    <location>
        <begin position="271"/>
        <end position="286"/>
    </location>
</feature>
<sequence length="801" mass="87011">MSICVIRSWPEKVSAELADHNIIQQQQSSYHHHHPSYHLAADGTAAVVSPGTAAGGLDGTAAITSTPPPLLHCHQQQQPSHHNLHGHGYGSSSGHAAYHHHHHHHPFSSNASGSNSYHPYSYNYSNNNTNHHHHQSAYGANYPPALELAARRSKMISRSPGSWRPSSPWEIEGEALLALPTLTGFKQEAPSPPNGDHGRLGHNPSPPQANERASSEGRSVTSLTGHAHGASVDHQQAYSHPFQHMLHQHSGWNSQDPLAGAGPITGGVGTGSASSLASSSSNEGMSSSGGGGGGLHHHHLLLQQQQQSGAANPSGSTYHGEKYKYDRLNEADANADNRFQYVLAAATSIATKVNEESLTYLNQGQPYEIKMKKLGDLSNFRGKLLRSVVRLCFHERRLQYMEREQIAAWRMSRPGDRIVEIDVPLSYGIYDVVQDNSNLNVVEFVWDPTKEVGVYIKVNCISTEFTPKKHGGEKGVPFRIQVETYSHVDGDGTPKRLHVAGCQIKVFKLKGADRKHKQDREKIFKRPMTEQEKYQPSCECTILAEIPLELVYTSAIVPVGGVATASVAAASSSSASNTVPLPATNNQTAQTANVVTPPAASAGRTYSPTELHKSQSFTSDGCPSESPLGHETDNVESPTSMIGSGNNTIFQYYLQPLSAEASAQQTVQWLQTNRFSSHVRTFGRFAGADILRLSRDDLIQICGLADGIRLFNALHAKALAPRLTLYLTQDQSQVFHAVFLENLSCGEIANKLAALVQLSSQHVLDVYIEGPCGIHVLVTDDVVRNMKDESMFTVELLPGSS</sequence>
<dbReference type="PANTHER" id="PTHR11037:SF21">
    <property type="entry name" value="GEMINI, ISOFORM C"/>
    <property type="match status" value="1"/>
</dbReference>
<dbReference type="GO" id="GO:0005634">
    <property type="term" value="C:nucleus"/>
    <property type="evidence" value="ECO:0007669"/>
    <property type="project" value="UniProtKB-SubCell"/>
</dbReference>
<dbReference type="PROSITE" id="PS51968">
    <property type="entry name" value="GRH_CP2_DB"/>
    <property type="match status" value="1"/>
</dbReference>
<feature type="compositionally biased region" description="Polar residues" evidence="8">
    <location>
        <begin position="604"/>
        <end position="621"/>
    </location>
</feature>
<feature type="compositionally biased region" description="Polar residues" evidence="8">
    <location>
        <begin position="577"/>
        <end position="594"/>
    </location>
</feature>
<reference evidence="10" key="1">
    <citation type="submission" date="2018-08" db="EMBL/GenBank/DDBJ databases">
        <authorList>
            <person name="Cornetti L."/>
        </authorList>
    </citation>
    <scope>NUCLEOTIDE SEQUENCE</scope>
    <source>
        <strain evidence="10">FI-BAL1-1</strain>
    </source>
</reference>
<evidence type="ECO:0000313" key="10">
    <source>
        <dbReference type="EMBL" id="SVE69964.1"/>
    </source>
</evidence>
<protein>
    <submittedName>
        <fullName evidence="10">EOG090X0AJ3</fullName>
    </submittedName>
</protein>
<evidence type="ECO:0000256" key="3">
    <source>
        <dbReference type="ARBA" id="ARBA00023015"/>
    </source>
</evidence>
<dbReference type="PANTHER" id="PTHR11037">
    <property type="entry name" value="TRANSCRIPTION FACTOR CP2"/>
    <property type="match status" value="1"/>
</dbReference>
<evidence type="ECO:0000256" key="8">
    <source>
        <dbReference type="SAM" id="MobiDB-lite"/>
    </source>
</evidence>
<dbReference type="InterPro" id="IPR057520">
    <property type="entry name" value="GRHL1/CP2_C"/>
</dbReference>
<evidence type="ECO:0000256" key="6">
    <source>
        <dbReference type="ARBA" id="ARBA00023242"/>
    </source>
</evidence>
<dbReference type="GO" id="GO:0001228">
    <property type="term" value="F:DNA-binding transcription activator activity, RNA polymerase II-specific"/>
    <property type="evidence" value="ECO:0007669"/>
    <property type="project" value="TreeGrafter"/>
</dbReference>
<dbReference type="InterPro" id="IPR041418">
    <property type="entry name" value="SAM_3"/>
</dbReference>
<dbReference type="Gene3D" id="1.10.150.50">
    <property type="entry name" value="Transcription Factor, Ets-1"/>
    <property type="match status" value="1"/>
</dbReference>
<proteinExistence type="evidence at transcript level"/>
<dbReference type="GO" id="GO:0000978">
    <property type="term" value="F:RNA polymerase II cis-regulatory region sequence-specific DNA binding"/>
    <property type="evidence" value="ECO:0007669"/>
    <property type="project" value="TreeGrafter"/>
</dbReference>